<evidence type="ECO:0000313" key="2">
    <source>
        <dbReference type="Proteomes" id="UP000250235"/>
    </source>
</evidence>
<dbReference type="OrthoDB" id="3934549at2759"/>
<name>A0A2Z7BD51_9LAMI</name>
<gene>
    <name evidence="1" type="ORF">F511_18461</name>
</gene>
<reference evidence="1 2" key="1">
    <citation type="journal article" date="2015" name="Proc. Natl. Acad. Sci. U.S.A.">
        <title>The resurrection genome of Boea hygrometrica: A blueprint for survival of dehydration.</title>
        <authorList>
            <person name="Xiao L."/>
            <person name="Yang G."/>
            <person name="Zhang L."/>
            <person name="Yang X."/>
            <person name="Zhao S."/>
            <person name="Ji Z."/>
            <person name="Zhou Q."/>
            <person name="Hu M."/>
            <person name="Wang Y."/>
            <person name="Chen M."/>
            <person name="Xu Y."/>
            <person name="Jin H."/>
            <person name="Xiao X."/>
            <person name="Hu G."/>
            <person name="Bao F."/>
            <person name="Hu Y."/>
            <person name="Wan P."/>
            <person name="Li L."/>
            <person name="Deng X."/>
            <person name="Kuang T."/>
            <person name="Xiang C."/>
            <person name="Zhu J.K."/>
            <person name="Oliver M.J."/>
            <person name="He Y."/>
        </authorList>
    </citation>
    <scope>NUCLEOTIDE SEQUENCE [LARGE SCALE GENOMIC DNA]</scope>
    <source>
        <strain evidence="2">cv. XS01</strain>
    </source>
</reference>
<keyword evidence="2" id="KW-1185">Reference proteome</keyword>
<dbReference type="Proteomes" id="UP000250235">
    <property type="component" value="Unassembled WGS sequence"/>
</dbReference>
<dbReference type="EMBL" id="KV006892">
    <property type="protein sequence ID" value="KZV32282.1"/>
    <property type="molecule type" value="Genomic_DNA"/>
</dbReference>
<dbReference type="AlphaFoldDB" id="A0A2Z7BD51"/>
<accession>A0A2Z7BD51</accession>
<proteinExistence type="predicted"/>
<evidence type="ECO:0000313" key="1">
    <source>
        <dbReference type="EMBL" id="KZV32282.1"/>
    </source>
</evidence>
<sequence length="161" mass="17880">MAIESLATLGLPMVVDSIGIFEFNGSYCTLTMTDWFLQALSVIPRRSWGDVARHFIMIRWCKPTKELRFRSWTGLGVAPAVQPLKGQFSRGTGRSQAPSRQQAGSGYAAAPTVMSELGFDPGNCGLIATISRFFKKTNSRTLLMACSTRAGRMRRWAEFDF</sequence>
<organism evidence="1 2">
    <name type="scientific">Dorcoceras hygrometricum</name>
    <dbReference type="NCBI Taxonomy" id="472368"/>
    <lineage>
        <taxon>Eukaryota</taxon>
        <taxon>Viridiplantae</taxon>
        <taxon>Streptophyta</taxon>
        <taxon>Embryophyta</taxon>
        <taxon>Tracheophyta</taxon>
        <taxon>Spermatophyta</taxon>
        <taxon>Magnoliopsida</taxon>
        <taxon>eudicotyledons</taxon>
        <taxon>Gunneridae</taxon>
        <taxon>Pentapetalae</taxon>
        <taxon>asterids</taxon>
        <taxon>lamiids</taxon>
        <taxon>Lamiales</taxon>
        <taxon>Gesneriaceae</taxon>
        <taxon>Didymocarpoideae</taxon>
        <taxon>Trichosporeae</taxon>
        <taxon>Loxocarpinae</taxon>
        <taxon>Dorcoceras</taxon>
    </lineage>
</organism>
<protein>
    <submittedName>
        <fullName evidence="1">Uncharacterized protein</fullName>
    </submittedName>
</protein>